<sequence length="133" mass="14833">MRRLKFAVVGLLTLLVAACRTAPVENVTHHAFPAGTDKLSLAQIEESIIKAASDRDWIITRQADGVLLATYSPRSHMAKVRIGFDKTEFSIVYADSTNLNYDGASIHYNYNRWVNNLRQDILREVSAKAALAN</sequence>
<name>A0A853KXM3_9PROT</name>
<reference evidence="2 3" key="1">
    <citation type="submission" date="2014-07" db="EMBL/GenBank/DDBJ databases">
        <title>Draft genome sequence of Thalassospira tepidiphila 1-1B.</title>
        <authorList>
            <person name="Lai Q."/>
            <person name="Shao Z."/>
        </authorList>
    </citation>
    <scope>NUCLEOTIDE SEQUENCE [LARGE SCALE GENOMIC DNA]</scope>
    <source>
        <strain evidence="2 3">MCCC 1A03514</strain>
    </source>
</reference>
<keyword evidence="1" id="KW-0732">Signal</keyword>
<gene>
    <name evidence="2" type="ORF">TH4_12985</name>
</gene>
<dbReference type="Proteomes" id="UP000094009">
    <property type="component" value="Unassembled WGS sequence"/>
</dbReference>
<accession>A0A853KXM3</accession>
<evidence type="ECO:0000313" key="2">
    <source>
        <dbReference type="EMBL" id="OAZ09366.1"/>
    </source>
</evidence>
<organism evidence="2 3">
    <name type="scientific">Thalassospira tepidiphila MCCC 1A03514</name>
    <dbReference type="NCBI Taxonomy" id="1177930"/>
    <lineage>
        <taxon>Bacteria</taxon>
        <taxon>Pseudomonadati</taxon>
        <taxon>Pseudomonadota</taxon>
        <taxon>Alphaproteobacteria</taxon>
        <taxon>Rhodospirillales</taxon>
        <taxon>Thalassospiraceae</taxon>
        <taxon>Thalassospira</taxon>
    </lineage>
</organism>
<protein>
    <recommendedName>
        <fullName evidence="4">Lipoprotein</fullName>
    </recommendedName>
</protein>
<comment type="caution">
    <text evidence="2">The sequence shown here is derived from an EMBL/GenBank/DDBJ whole genome shotgun (WGS) entry which is preliminary data.</text>
</comment>
<feature type="chain" id="PRO_5032867868" description="Lipoprotein" evidence="1">
    <location>
        <begin position="23"/>
        <end position="133"/>
    </location>
</feature>
<dbReference type="RefSeq" id="WP_064781379.1">
    <property type="nucleotide sequence ID" value="NZ_JPVZ01000005.1"/>
</dbReference>
<evidence type="ECO:0000256" key="1">
    <source>
        <dbReference type="SAM" id="SignalP"/>
    </source>
</evidence>
<evidence type="ECO:0000313" key="3">
    <source>
        <dbReference type="Proteomes" id="UP000094009"/>
    </source>
</evidence>
<dbReference type="PROSITE" id="PS51257">
    <property type="entry name" value="PROKAR_LIPOPROTEIN"/>
    <property type="match status" value="1"/>
</dbReference>
<dbReference type="AlphaFoldDB" id="A0A853KXM3"/>
<dbReference type="EMBL" id="JPVZ01000005">
    <property type="protein sequence ID" value="OAZ09366.1"/>
    <property type="molecule type" value="Genomic_DNA"/>
</dbReference>
<evidence type="ECO:0008006" key="4">
    <source>
        <dbReference type="Google" id="ProtNLM"/>
    </source>
</evidence>
<proteinExistence type="predicted"/>
<feature type="signal peptide" evidence="1">
    <location>
        <begin position="1"/>
        <end position="22"/>
    </location>
</feature>